<keyword evidence="2" id="KW-1185">Reference proteome</keyword>
<dbReference type="Proteomes" id="UP000221837">
    <property type="component" value="Genome"/>
</dbReference>
<name>A0A1S6UAA2_9CAUD</name>
<proteinExistence type="predicted"/>
<dbReference type="OrthoDB" id="24931at10239"/>
<dbReference type="EMBL" id="KY630187">
    <property type="protein sequence ID" value="AQW88607.1"/>
    <property type="molecule type" value="Genomic_DNA"/>
</dbReference>
<sequence length="117" mass="13723">MSERQFGGYQRELELHGRIDNSDSRESFYSNLMVIYELVVDFDDDYWEDDEDADPNDMFRNYTSLTPEVLEHIRTGIKIDGESASGEIDFMFDMLEGGDMNDSFGTEGWRHRLGWDE</sequence>
<protein>
    <submittedName>
        <fullName evidence="1">Uncharacterized protein</fullName>
    </submittedName>
</protein>
<evidence type="ECO:0000313" key="1">
    <source>
        <dbReference type="EMBL" id="AQW88607.1"/>
    </source>
</evidence>
<accession>A0A1S6UAA2</accession>
<organism evidence="1 2">
    <name type="scientific">Serratia phage BF</name>
    <dbReference type="NCBI Taxonomy" id="1962671"/>
    <lineage>
        <taxon>Viruses</taxon>
        <taxon>Duplodnaviria</taxon>
        <taxon>Heunggongvirae</taxon>
        <taxon>Uroviricota</taxon>
        <taxon>Caudoviricetes</taxon>
        <taxon>Eneladusvirus</taxon>
        <taxon>Eneladusvirus BF</taxon>
    </lineage>
</organism>
<gene>
    <name evidence="1" type="ORF">BF_0082</name>
</gene>
<evidence type="ECO:0000313" key="2">
    <source>
        <dbReference type="Proteomes" id="UP000221837"/>
    </source>
</evidence>
<reference evidence="1" key="1">
    <citation type="submission" date="2017-02" db="EMBL/GenBank/DDBJ databases">
        <title>Genome sequence of Serratia marcescens phage BF.</title>
        <authorList>
            <person name="Casey E."/>
            <person name="Fitzgerald B."/>
            <person name="Mahony J."/>
            <person name="Lugli G."/>
            <person name="Ventura M."/>
            <person name="van Sinderen D."/>
        </authorList>
    </citation>
    <scope>NUCLEOTIDE SEQUENCE [LARGE SCALE GENOMIC DNA]</scope>
</reference>